<dbReference type="OrthoDB" id="10373477at2759"/>
<evidence type="ECO:0000313" key="2">
    <source>
        <dbReference type="EMBL" id="CAG8618542.1"/>
    </source>
</evidence>
<reference evidence="2" key="1">
    <citation type="submission" date="2021-06" db="EMBL/GenBank/DDBJ databases">
        <authorList>
            <person name="Kallberg Y."/>
            <person name="Tangrot J."/>
            <person name="Rosling A."/>
        </authorList>
    </citation>
    <scope>NUCLEOTIDE SEQUENCE</scope>
    <source>
        <strain evidence="2">CL551</strain>
    </source>
</reference>
<accession>A0A9N9CWB8</accession>
<organism evidence="2 3">
    <name type="scientific">Acaulospora morrowiae</name>
    <dbReference type="NCBI Taxonomy" id="94023"/>
    <lineage>
        <taxon>Eukaryota</taxon>
        <taxon>Fungi</taxon>
        <taxon>Fungi incertae sedis</taxon>
        <taxon>Mucoromycota</taxon>
        <taxon>Glomeromycotina</taxon>
        <taxon>Glomeromycetes</taxon>
        <taxon>Diversisporales</taxon>
        <taxon>Acaulosporaceae</taxon>
        <taxon>Acaulospora</taxon>
    </lineage>
</organism>
<evidence type="ECO:0000313" key="3">
    <source>
        <dbReference type="Proteomes" id="UP000789342"/>
    </source>
</evidence>
<dbReference type="Gene3D" id="3.30.70.330">
    <property type="match status" value="1"/>
</dbReference>
<dbReference type="CDD" id="cd00590">
    <property type="entry name" value="RRM_SF"/>
    <property type="match status" value="1"/>
</dbReference>
<keyword evidence="3" id="KW-1185">Reference proteome</keyword>
<gene>
    <name evidence="2" type="ORF">AMORRO_LOCUS8555</name>
</gene>
<protein>
    <submittedName>
        <fullName evidence="2">14705_t:CDS:1</fullName>
    </submittedName>
</protein>
<dbReference type="InterPro" id="IPR012677">
    <property type="entry name" value="Nucleotide-bd_a/b_plait_sf"/>
</dbReference>
<evidence type="ECO:0000256" key="1">
    <source>
        <dbReference type="SAM" id="MobiDB-lite"/>
    </source>
</evidence>
<comment type="caution">
    <text evidence="2">The sequence shown here is derived from an EMBL/GenBank/DDBJ whole genome shotgun (WGS) entry which is preliminary data.</text>
</comment>
<dbReference type="Proteomes" id="UP000789342">
    <property type="component" value="Unassembled WGS sequence"/>
</dbReference>
<dbReference type="SUPFAM" id="SSF54928">
    <property type="entry name" value="RNA-binding domain, RBD"/>
    <property type="match status" value="1"/>
</dbReference>
<proteinExistence type="predicted"/>
<dbReference type="EMBL" id="CAJVPV010007410">
    <property type="protein sequence ID" value="CAG8618542.1"/>
    <property type="molecule type" value="Genomic_DNA"/>
</dbReference>
<feature type="region of interest" description="Disordered" evidence="1">
    <location>
        <begin position="1"/>
        <end position="23"/>
    </location>
</feature>
<name>A0A9N9CWB8_9GLOM</name>
<dbReference type="AlphaFoldDB" id="A0A9N9CWB8"/>
<sequence>MEKITENIRKERPLDVKINDSDDKRACHVLSRGNQDSPEDQGRIPPIAPGNRKHVRFLKHIWVYDVEDKWYYDRSRVEYDESSRGCVIDWQCPVTRKNTNHNRSITEFQRGSLERHILVNYEVTSEQAVKAAANHNIVKTNTSLTVKNLPLTLTLVDIMRIFSKGGEEINQIKIYHTEEGVKTGIIELLVPTLGIAHDIRNEFDGKMLYDHTISVTLISNQRQNNVIDGKKRRTDADDLDGQISKPCAVAEEKNIKRPIWSVIDKKNFRVAKRLYIKVKKWLCRNGIKTGLKVLELTKIIKVCGQSILLAV</sequence>
<dbReference type="InterPro" id="IPR035979">
    <property type="entry name" value="RBD_domain_sf"/>
</dbReference>
<dbReference type="GO" id="GO:0003676">
    <property type="term" value="F:nucleic acid binding"/>
    <property type="evidence" value="ECO:0007669"/>
    <property type="project" value="InterPro"/>
</dbReference>